<dbReference type="Gene3D" id="3.40.50.300">
    <property type="entry name" value="P-loop containing nucleotide triphosphate hydrolases"/>
    <property type="match status" value="1"/>
</dbReference>
<dbReference type="SUPFAM" id="SSF52540">
    <property type="entry name" value="P-loop containing nucleoside triphosphate hydrolases"/>
    <property type="match status" value="1"/>
</dbReference>
<dbReference type="PROSITE" id="PS51146">
    <property type="entry name" value="KAIC"/>
    <property type="match status" value="1"/>
</dbReference>
<feature type="domain" description="KaiC" evidence="3">
    <location>
        <begin position="3"/>
        <end position="234"/>
    </location>
</feature>
<dbReference type="Proteomes" id="UP000510821">
    <property type="component" value="Chromosome"/>
</dbReference>
<organism evidence="4 5">
    <name type="scientific">Fermentimicrarchaeum limneticum</name>
    <dbReference type="NCBI Taxonomy" id="2795018"/>
    <lineage>
        <taxon>Archaea</taxon>
        <taxon>Candidatus Micrarchaeota</taxon>
        <taxon>Candidatus Fermentimicrarchaeales</taxon>
        <taxon>Candidatus Fermentimicrarchaeaceae</taxon>
        <taxon>Candidatus Fermentimicrarchaeum</taxon>
    </lineage>
</organism>
<dbReference type="AlphaFoldDB" id="A0A7D5XK90"/>
<dbReference type="KEGG" id="flt:Sv326_1014"/>
<dbReference type="InterPro" id="IPR010624">
    <property type="entry name" value="KaiC_dom"/>
</dbReference>
<dbReference type="PANTHER" id="PTHR43637">
    <property type="entry name" value="UPF0273 PROTEIN TM_0370"/>
    <property type="match status" value="1"/>
</dbReference>
<accession>A0A7D5XK90</accession>
<evidence type="ECO:0000256" key="1">
    <source>
        <dbReference type="ARBA" id="ARBA00022741"/>
    </source>
</evidence>
<evidence type="ECO:0000256" key="2">
    <source>
        <dbReference type="ARBA" id="ARBA00022840"/>
    </source>
</evidence>
<dbReference type="GO" id="GO:0005524">
    <property type="term" value="F:ATP binding"/>
    <property type="evidence" value="ECO:0007669"/>
    <property type="project" value="UniProtKB-KW"/>
</dbReference>
<name>A0A7D5XK90_FERL1</name>
<protein>
    <recommendedName>
        <fullName evidence="3">KaiC domain-containing protein</fullName>
    </recommendedName>
</protein>
<dbReference type="Pfam" id="PF06745">
    <property type="entry name" value="ATPase"/>
    <property type="match status" value="1"/>
</dbReference>
<sequence>MEDRVKTGIPGLDELVEGGFKRSQVISVSGASGSGKTTFAVQFLYNGATMYNEPGLYITLGEQKKQIFANMLRYGWDLKKLEDEKKILFVEYPPYEIEVFLSQEVVIRDSVEMVGVRRLVIDPVSSLLMGYGDEQKRRERLLRLLERLRSLGCTSVTTSESVGIDTEVPLGKFEVELFSDGIIYLYNVRRRNQRQRAIEVIKLRGTKHSNKICPIEFTEHGIEVYPNREFFEGK</sequence>
<proteinExistence type="predicted"/>
<gene>
    <name evidence="4" type="ORF">Sv326_1014</name>
</gene>
<dbReference type="PANTHER" id="PTHR43637:SF1">
    <property type="entry name" value="UPF0273 PROTEIN TM_0370"/>
    <property type="match status" value="1"/>
</dbReference>
<dbReference type="EMBL" id="CP058998">
    <property type="protein sequence ID" value="QLJ53189.1"/>
    <property type="molecule type" value="Genomic_DNA"/>
</dbReference>
<evidence type="ECO:0000259" key="3">
    <source>
        <dbReference type="PROSITE" id="PS51146"/>
    </source>
</evidence>
<evidence type="ECO:0000313" key="5">
    <source>
        <dbReference type="Proteomes" id="UP000510821"/>
    </source>
</evidence>
<dbReference type="InterPro" id="IPR027417">
    <property type="entry name" value="P-loop_NTPase"/>
</dbReference>
<reference evidence="5" key="1">
    <citation type="submission" date="2020-07" db="EMBL/GenBank/DDBJ databases">
        <title>Metabolic diversity and evolutionary history of the archaeal phylum ###Micrarchaeota### uncovered from a freshwater lake metagenome.</title>
        <authorList>
            <person name="Kadnikov V.V."/>
            <person name="Savvichev A.S."/>
            <person name="Mardanov A.V."/>
            <person name="Beletsky A.V."/>
            <person name="Chupakov A.V."/>
            <person name="Kokryatskaya N.M."/>
            <person name="Pimenov N.V."/>
            <person name="Ravin N.V."/>
        </authorList>
    </citation>
    <scope>NUCLEOTIDE SEQUENCE [LARGE SCALE GENOMIC DNA]</scope>
</reference>
<keyword evidence="1" id="KW-0547">Nucleotide-binding</keyword>
<dbReference type="InterPro" id="IPR014774">
    <property type="entry name" value="KaiC-like_dom"/>
</dbReference>
<keyword evidence="2" id="KW-0067">ATP-binding</keyword>
<evidence type="ECO:0000313" key="4">
    <source>
        <dbReference type="EMBL" id="QLJ53189.1"/>
    </source>
</evidence>